<dbReference type="Proteomes" id="UP001321473">
    <property type="component" value="Unassembled WGS sequence"/>
</dbReference>
<feature type="non-terminal residue" evidence="1">
    <location>
        <position position="1"/>
    </location>
</feature>
<dbReference type="AlphaFoldDB" id="A0AAQ4DB06"/>
<organism evidence="1 2">
    <name type="scientific">Amblyomma americanum</name>
    <name type="common">Lone star tick</name>
    <dbReference type="NCBI Taxonomy" id="6943"/>
    <lineage>
        <taxon>Eukaryota</taxon>
        <taxon>Metazoa</taxon>
        <taxon>Ecdysozoa</taxon>
        <taxon>Arthropoda</taxon>
        <taxon>Chelicerata</taxon>
        <taxon>Arachnida</taxon>
        <taxon>Acari</taxon>
        <taxon>Parasitiformes</taxon>
        <taxon>Ixodida</taxon>
        <taxon>Ixodoidea</taxon>
        <taxon>Ixodidae</taxon>
        <taxon>Amblyomminae</taxon>
        <taxon>Amblyomma</taxon>
    </lineage>
</organism>
<comment type="caution">
    <text evidence="1">The sequence shown here is derived from an EMBL/GenBank/DDBJ whole genome shotgun (WGS) entry which is preliminary data.</text>
</comment>
<evidence type="ECO:0000313" key="2">
    <source>
        <dbReference type="Proteomes" id="UP001321473"/>
    </source>
</evidence>
<protein>
    <submittedName>
        <fullName evidence="1">Uncharacterized protein</fullName>
    </submittedName>
</protein>
<dbReference type="EMBL" id="JARKHS020032790">
    <property type="protein sequence ID" value="KAK8759646.1"/>
    <property type="molecule type" value="Genomic_DNA"/>
</dbReference>
<keyword evidence="2" id="KW-1185">Reference proteome</keyword>
<gene>
    <name evidence="1" type="ORF">V5799_002721</name>
</gene>
<accession>A0AAQ4DB06</accession>
<evidence type="ECO:0000313" key="1">
    <source>
        <dbReference type="EMBL" id="KAK8759646.1"/>
    </source>
</evidence>
<name>A0AAQ4DB06_AMBAM</name>
<proteinExistence type="predicted"/>
<reference evidence="1 2" key="1">
    <citation type="journal article" date="2023" name="Arcadia Sci">
        <title>De novo assembly of a long-read Amblyomma americanum tick genome.</title>
        <authorList>
            <person name="Chou S."/>
            <person name="Poskanzer K.E."/>
            <person name="Rollins M."/>
            <person name="Thuy-Boun P.S."/>
        </authorList>
    </citation>
    <scope>NUCLEOTIDE SEQUENCE [LARGE SCALE GENOMIC DNA]</scope>
    <source>
        <strain evidence="1">F_SG_1</strain>
        <tissue evidence="1">Salivary glands</tissue>
    </source>
</reference>
<sequence length="124" mass="14366">EYEPSIRYVIFKSFCRARVYYNEQTHHDVARTDGGLCHCPGKLGFCVPGTKVSRSLQRLLPSLLLQQRQGDLPAVHLRWLPAQRKQLSNTRRMPEPLWLSTEDVESEPLFRIKHLGVLLLSTLR</sequence>